<dbReference type="EMBL" id="MU268089">
    <property type="protein sequence ID" value="KAH7905983.1"/>
    <property type="molecule type" value="Genomic_DNA"/>
</dbReference>
<gene>
    <name evidence="1" type="ORF">BJ138DRAFT_1225674</name>
</gene>
<sequence>MKSTTKLSLVLVISTAFFVTEIAIGFRTKSLALIADAVSFCRSLWDMLMSPYRCDCGADVHAPQTPEFSYAFHRGELVGAFFNGVFLLALALSIFLQAVERFVNIQPVDNPLFVLIVGGVGLALNILSVLIVHEHHGHSHGHAAQEDDESSTLEMLTIPPLIGHPNGEANVHKLHNHANVPATAHAPQHNYGLLAVMIHLFGDAVNNVGVMVAAVIMWKLSSPARFYADPAVSVIISAIIFASALPLTKKSARILLEAAPPGLNLNHLMEDLLAVPGVLSIHDMHVWQLSQSITLASFHVRVATNTDLLSWEHTEENLHQCCAAYGISHATIAPEVQHDAGPCGHGAGARAGEHGADDEGAGGSDSGSSRGRRGNARARAACDEGFGCAADDRDLFQLRKRAGRSVGLQ</sequence>
<evidence type="ECO:0000313" key="1">
    <source>
        <dbReference type="EMBL" id="KAH7905983.1"/>
    </source>
</evidence>
<dbReference type="Proteomes" id="UP000790377">
    <property type="component" value="Unassembled WGS sequence"/>
</dbReference>
<name>A0ACB8A043_9AGAM</name>
<reference evidence="1" key="1">
    <citation type="journal article" date="2021" name="New Phytol.">
        <title>Evolutionary innovations through gain and loss of genes in the ectomycorrhizal Boletales.</title>
        <authorList>
            <person name="Wu G."/>
            <person name="Miyauchi S."/>
            <person name="Morin E."/>
            <person name="Kuo A."/>
            <person name="Drula E."/>
            <person name="Varga T."/>
            <person name="Kohler A."/>
            <person name="Feng B."/>
            <person name="Cao Y."/>
            <person name="Lipzen A."/>
            <person name="Daum C."/>
            <person name="Hundley H."/>
            <person name="Pangilinan J."/>
            <person name="Johnson J."/>
            <person name="Barry K."/>
            <person name="LaButti K."/>
            <person name="Ng V."/>
            <person name="Ahrendt S."/>
            <person name="Min B."/>
            <person name="Choi I.G."/>
            <person name="Park H."/>
            <person name="Plett J.M."/>
            <person name="Magnuson J."/>
            <person name="Spatafora J.W."/>
            <person name="Nagy L.G."/>
            <person name="Henrissat B."/>
            <person name="Grigoriev I.V."/>
            <person name="Yang Z.L."/>
            <person name="Xu J."/>
            <person name="Martin F.M."/>
        </authorList>
    </citation>
    <scope>NUCLEOTIDE SEQUENCE</scope>
    <source>
        <strain evidence="1">ATCC 28755</strain>
    </source>
</reference>
<evidence type="ECO:0000313" key="2">
    <source>
        <dbReference type="Proteomes" id="UP000790377"/>
    </source>
</evidence>
<comment type="caution">
    <text evidence="1">The sequence shown here is derived from an EMBL/GenBank/DDBJ whole genome shotgun (WGS) entry which is preliminary data.</text>
</comment>
<organism evidence="1 2">
    <name type="scientific">Hygrophoropsis aurantiaca</name>
    <dbReference type="NCBI Taxonomy" id="72124"/>
    <lineage>
        <taxon>Eukaryota</taxon>
        <taxon>Fungi</taxon>
        <taxon>Dikarya</taxon>
        <taxon>Basidiomycota</taxon>
        <taxon>Agaricomycotina</taxon>
        <taxon>Agaricomycetes</taxon>
        <taxon>Agaricomycetidae</taxon>
        <taxon>Boletales</taxon>
        <taxon>Coniophorineae</taxon>
        <taxon>Hygrophoropsidaceae</taxon>
        <taxon>Hygrophoropsis</taxon>
    </lineage>
</organism>
<keyword evidence="2" id="KW-1185">Reference proteome</keyword>
<accession>A0ACB8A043</accession>
<proteinExistence type="predicted"/>
<protein>
    <submittedName>
        <fullName evidence="1">CDF zinc transporter</fullName>
    </submittedName>
</protein>